<dbReference type="EMBL" id="DS985247">
    <property type="protein sequence ID" value="EDV23611.1"/>
    <property type="molecule type" value="Genomic_DNA"/>
</dbReference>
<dbReference type="OMA" id="KITYSWG"/>
<dbReference type="STRING" id="10228.B3S2A2"/>
<dbReference type="FunFam" id="1.10.10.1210:FF:000001">
    <property type="entry name" value="melanoma-associated antigen D1"/>
    <property type="match status" value="1"/>
</dbReference>
<gene>
    <name evidence="3" type="ORF">TRIADDRAFT_58431</name>
</gene>
<dbReference type="GO" id="GO:0005634">
    <property type="term" value="C:nucleus"/>
    <property type="evidence" value="ECO:0000318"/>
    <property type="project" value="GO_Central"/>
</dbReference>
<accession>B3S2A2</accession>
<dbReference type="PROSITE" id="PS50838">
    <property type="entry name" value="MAGE"/>
    <property type="match status" value="1"/>
</dbReference>
<dbReference type="InterPro" id="IPR002190">
    <property type="entry name" value="MHD_dom"/>
</dbReference>
<dbReference type="Pfam" id="PF01454">
    <property type="entry name" value="MAGE"/>
    <property type="match status" value="1"/>
</dbReference>
<dbReference type="OrthoDB" id="205198at2759"/>
<dbReference type="HOGENOM" id="CLU_039582_2_1_1"/>
<dbReference type="Gene3D" id="1.10.10.1200">
    <property type="entry name" value="MAGE homology domain, winged helix WH1 motif"/>
    <property type="match status" value="1"/>
</dbReference>
<reference evidence="3 4" key="1">
    <citation type="journal article" date="2008" name="Nature">
        <title>The Trichoplax genome and the nature of placozoans.</title>
        <authorList>
            <person name="Srivastava M."/>
            <person name="Begovic E."/>
            <person name="Chapman J."/>
            <person name="Putnam N.H."/>
            <person name="Hellsten U."/>
            <person name="Kawashima T."/>
            <person name="Kuo A."/>
            <person name="Mitros T."/>
            <person name="Salamov A."/>
            <person name="Carpenter M.L."/>
            <person name="Signorovitch A.Y."/>
            <person name="Moreno M.A."/>
            <person name="Kamm K."/>
            <person name="Grimwood J."/>
            <person name="Schmutz J."/>
            <person name="Shapiro H."/>
            <person name="Grigoriev I.V."/>
            <person name="Buss L.W."/>
            <person name="Schierwater B."/>
            <person name="Dellaporta S.L."/>
            <person name="Rokhsar D.S."/>
        </authorList>
    </citation>
    <scope>NUCLEOTIDE SEQUENCE [LARGE SCALE GENOMIC DNA]</scope>
    <source>
        <strain evidence="3 4">Grell-BS-1999</strain>
    </source>
</reference>
<dbReference type="SMART" id="SM01373">
    <property type="entry name" value="MAGE"/>
    <property type="match status" value="1"/>
</dbReference>
<feature type="compositionally biased region" description="Acidic residues" evidence="1">
    <location>
        <begin position="1"/>
        <end position="10"/>
    </location>
</feature>
<dbReference type="InterPro" id="IPR041899">
    <property type="entry name" value="MAGE_WH2"/>
</dbReference>
<dbReference type="AlphaFoldDB" id="B3S2A2"/>
<organism evidence="3 4">
    <name type="scientific">Trichoplax adhaerens</name>
    <name type="common">Trichoplax reptans</name>
    <dbReference type="NCBI Taxonomy" id="10228"/>
    <lineage>
        <taxon>Eukaryota</taxon>
        <taxon>Metazoa</taxon>
        <taxon>Placozoa</taxon>
        <taxon>Uniplacotomia</taxon>
        <taxon>Trichoplacea</taxon>
        <taxon>Trichoplacidae</taxon>
        <taxon>Trichoplax</taxon>
    </lineage>
</organism>
<dbReference type="PANTHER" id="PTHR11736:SF14">
    <property type="entry name" value="NSE3 HOMOLOG, SMC5-SMC6 COMPLEX COMPONENT"/>
    <property type="match status" value="1"/>
</dbReference>
<dbReference type="RefSeq" id="XP_002114521.1">
    <property type="nucleotide sequence ID" value="XM_002114485.1"/>
</dbReference>
<dbReference type="PhylomeDB" id="B3S2A2"/>
<dbReference type="InterPro" id="IPR037445">
    <property type="entry name" value="MAGE"/>
</dbReference>
<dbReference type="KEGG" id="tad:TRIADDRAFT_58431"/>
<proteinExistence type="predicted"/>
<dbReference type="PANTHER" id="PTHR11736">
    <property type="entry name" value="MELANOMA-ASSOCIATED ANTIGEN MAGE ANTIGEN"/>
    <property type="match status" value="1"/>
</dbReference>
<dbReference type="GeneID" id="6755419"/>
<dbReference type="eggNOG" id="KOG4562">
    <property type="taxonomic scope" value="Eukaryota"/>
</dbReference>
<evidence type="ECO:0000259" key="2">
    <source>
        <dbReference type="PROSITE" id="PS50838"/>
    </source>
</evidence>
<feature type="compositionally biased region" description="Polar residues" evidence="1">
    <location>
        <begin position="11"/>
        <end position="24"/>
    </location>
</feature>
<dbReference type="Proteomes" id="UP000009022">
    <property type="component" value="Unassembled WGS sequence"/>
</dbReference>
<feature type="domain" description="MAGE" evidence="2">
    <location>
        <begin position="31"/>
        <end position="244"/>
    </location>
</feature>
<dbReference type="InParanoid" id="B3S2A2"/>
<name>B3S2A2_TRIAD</name>
<keyword evidence="4" id="KW-1185">Reference proteome</keyword>
<dbReference type="InterPro" id="IPR041898">
    <property type="entry name" value="MAGE_WH1"/>
</dbReference>
<evidence type="ECO:0000313" key="4">
    <source>
        <dbReference type="Proteomes" id="UP000009022"/>
    </source>
</evidence>
<sequence length="247" mass="28551">MADEPMDVDDSNTPTSSQGMAIQSQNSNADLSTLSTELVRYFLFKQCNRTPIKRSDILKDVLFDYKKYFDKVMTLAKDELLKVFGVEVVAISRDQGDESIKEKTKTSAENRYFLRNTLPTENQNIINSTDHIEEYGLLTIILAIIFMIGGTMKETDLVDKLQALLEFDKRKPHYVFGDISKKIDQFVKTMYLHRTKELVNGEFIIEYSWGQRSRVEVDKMEILRLVSDLMDIPVESLTSQYQEAMQQ</sequence>
<feature type="region of interest" description="Disordered" evidence="1">
    <location>
        <begin position="1"/>
        <end position="24"/>
    </location>
</feature>
<dbReference type="CTD" id="6755419"/>
<protein>
    <recommendedName>
        <fullName evidence="2">MAGE domain-containing protein</fullName>
    </recommendedName>
</protein>
<dbReference type="Gene3D" id="1.10.10.1210">
    <property type="entry name" value="MAGE homology domain, winged helix WH2 motif"/>
    <property type="match status" value="1"/>
</dbReference>
<evidence type="ECO:0000256" key="1">
    <source>
        <dbReference type="SAM" id="MobiDB-lite"/>
    </source>
</evidence>
<evidence type="ECO:0000313" key="3">
    <source>
        <dbReference type="EMBL" id="EDV23611.1"/>
    </source>
</evidence>
<dbReference type="FunCoup" id="B3S2A2">
    <property type="interactions" value="489"/>
</dbReference>